<sequence>MWGFVREQVEEEATVQGIVDKIKKAGDAGIFFVDSQLAQR</sequence>
<dbReference type="SUPFAM" id="SSF47240">
    <property type="entry name" value="Ferritin-like"/>
    <property type="match status" value="1"/>
</dbReference>
<reference evidence="2" key="1">
    <citation type="journal article" date="2014" name="Genome">
        <title>Draft Genome Sequences of Three Strains of Bacteroides pyogenes Isolated from a Cat and Swine.</title>
        <authorList>
            <person name="Sakamoto M."/>
            <person name="Oshima K."/>
            <person name="Suda W."/>
            <person name="Kitamura K."/>
            <person name="Iida T."/>
            <person name="Hattori M."/>
            <person name="Ohkuma M."/>
        </authorList>
    </citation>
    <scope>NUCLEOTIDE SEQUENCE [LARGE SCALE GENOMIC DNA]</scope>
    <source>
        <strain evidence="2">JCM 6294</strain>
    </source>
</reference>
<evidence type="ECO:0000313" key="1">
    <source>
        <dbReference type="EMBL" id="GAE19862.1"/>
    </source>
</evidence>
<name>W4PJA0_9BACE</name>
<accession>W4PJA0</accession>
<dbReference type="InterPro" id="IPR012347">
    <property type="entry name" value="Ferritin-like"/>
</dbReference>
<dbReference type="AlphaFoldDB" id="W4PJA0"/>
<proteinExistence type="predicted"/>
<evidence type="ECO:0000313" key="2">
    <source>
        <dbReference type="Proteomes" id="UP000018842"/>
    </source>
</evidence>
<dbReference type="Proteomes" id="UP000018842">
    <property type="component" value="Unassembled WGS sequence"/>
</dbReference>
<dbReference type="STRING" id="1121100.GCA_000428105_02468"/>
<organism evidence="1 2">
    <name type="scientific">Bacteroides pyogenes DSM 20611 = JCM 6294</name>
    <dbReference type="NCBI Taxonomy" id="1121100"/>
    <lineage>
        <taxon>Bacteria</taxon>
        <taxon>Pseudomonadati</taxon>
        <taxon>Bacteroidota</taxon>
        <taxon>Bacteroidia</taxon>
        <taxon>Bacteroidales</taxon>
        <taxon>Bacteroidaceae</taxon>
        <taxon>Bacteroides</taxon>
    </lineage>
</organism>
<dbReference type="EMBL" id="BAIR01000032">
    <property type="protein sequence ID" value="GAE19862.1"/>
    <property type="molecule type" value="Genomic_DNA"/>
</dbReference>
<gene>
    <name evidence="1" type="ORF">JCM6294_2975</name>
</gene>
<dbReference type="Gene3D" id="1.20.1260.10">
    <property type="match status" value="1"/>
</dbReference>
<dbReference type="InterPro" id="IPR009078">
    <property type="entry name" value="Ferritin-like_SF"/>
</dbReference>
<protein>
    <submittedName>
        <fullName evidence="1">Ferritin-like protein 2</fullName>
    </submittedName>
</protein>
<comment type="caution">
    <text evidence="1">The sequence shown here is derived from an EMBL/GenBank/DDBJ whole genome shotgun (WGS) entry which is preliminary data.</text>
</comment>
<dbReference type="eggNOG" id="COG1528">
    <property type="taxonomic scope" value="Bacteria"/>
</dbReference>